<comment type="caution">
    <text evidence="1">The sequence shown here is derived from an EMBL/GenBank/DDBJ whole genome shotgun (WGS) entry which is preliminary data.</text>
</comment>
<proteinExistence type="predicted"/>
<sequence>MAAGLGGLVAAARLRQAGLERIHGIERRDNFLALVSDGQAETALGGR</sequence>
<accession>A0ABS5AS04</accession>
<name>A0ABS5AS04_9PSEU</name>
<keyword evidence="2" id="KW-1185">Reference proteome</keyword>
<reference evidence="1 2" key="1">
    <citation type="submission" date="2021-03" db="EMBL/GenBank/DDBJ databases">
        <title>Sequencing the genomes of 1000 actinobacteria strains.</title>
        <authorList>
            <person name="Klenk H.-P."/>
        </authorList>
    </citation>
    <scope>NUCLEOTIDE SEQUENCE [LARGE SCALE GENOMIC DNA]</scope>
    <source>
        <strain evidence="1 2">DSM 44580</strain>
    </source>
</reference>
<dbReference type="Proteomes" id="UP001519363">
    <property type="component" value="Unassembled WGS sequence"/>
</dbReference>
<organism evidence="1 2">
    <name type="scientific">Crossiella equi</name>
    <dbReference type="NCBI Taxonomy" id="130796"/>
    <lineage>
        <taxon>Bacteria</taxon>
        <taxon>Bacillati</taxon>
        <taxon>Actinomycetota</taxon>
        <taxon>Actinomycetes</taxon>
        <taxon>Pseudonocardiales</taxon>
        <taxon>Pseudonocardiaceae</taxon>
        <taxon>Crossiella</taxon>
    </lineage>
</organism>
<dbReference type="EMBL" id="JAGIOO010000001">
    <property type="protein sequence ID" value="MBP2478480.1"/>
    <property type="molecule type" value="Genomic_DNA"/>
</dbReference>
<dbReference type="RefSeq" id="WP_158103365.1">
    <property type="nucleotide sequence ID" value="NZ_JAGIOO010000001.1"/>
</dbReference>
<evidence type="ECO:0000313" key="2">
    <source>
        <dbReference type="Proteomes" id="UP001519363"/>
    </source>
</evidence>
<gene>
    <name evidence="1" type="ORF">JOF53_007352</name>
</gene>
<protein>
    <submittedName>
        <fullName evidence="1">Threonine dehydrogenase-like Zn-dependent dehydrogenase</fullName>
    </submittedName>
</protein>
<evidence type="ECO:0000313" key="1">
    <source>
        <dbReference type="EMBL" id="MBP2478480.1"/>
    </source>
</evidence>